<organism evidence="1 2">
    <name type="scientific">Roseibacillus persicicus</name>
    <dbReference type="NCBI Taxonomy" id="454148"/>
    <lineage>
        <taxon>Bacteria</taxon>
        <taxon>Pseudomonadati</taxon>
        <taxon>Verrucomicrobiota</taxon>
        <taxon>Verrucomicrobiia</taxon>
        <taxon>Verrucomicrobiales</taxon>
        <taxon>Verrucomicrobiaceae</taxon>
        <taxon>Roseibacillus</taxon>
    </lineage>
</organism>
<comment type="caution">
    <text evidence="1">The sequence shown here is derived from an EMBL/GenBank/DDBJ whole genome shotgun (WGS) entry which is preliminary data.</text>
</comment>
<name>A0A918WED3_9BACT</name>
<dbReference type="GO" id="GO:0003676">
    <property type="term" value="F:nucleic acid binding"/>
    <property type="evidence" value="ECO:0007669"/>
    <property type="project" value="InterPro"/>
</dbReference>
<evidence type="ECO:0008006" key="3">
    <source>
        <dbReference type="Google" id="ProtNLM"/>
    </source>
</evidence>
<dbReference type="InterPro" id="IPR011856">
    <property type="entry name" value="tRNA_endonuc-like_dom_sf"/>
</dbReference>
<evidence type="ECO:0000313" key="2">
    <source>
        <dbReference type="Proteomes" id="UP000644507"/>
    </source>
</evidence>
<accession>A0A918WED3</accession>
<reference evidence="1" key="1">
    <citation type="journal article" date="2014" name="Int. J. Syst. Evol. Microbiol.">
        <title>Complete genome sequence of Corynebacterium casei LMG S-19264T (=DSM 44701T), isolated from a smear-ripened cheese.</title>
        <authorList>
            <consortium name="US DOE Joint Genome Institute (JGI-PGF)"/>
            <person name="Walter F."/>
            <person name="Albersmeier A."/>
            <person name="Kalinowski J."/>
            <person name="Ruckert C."/>
        </authorList>
    </citation>
    <scope>NUCLEOTIDE SEQUENCE</scope>
    <source>
        <strain evidence="1">KCTC 12988</strain>
    </source>
</reference>
<keyword evidence="2" id="KW-1185">Reference proteome</keyword>
<gene>
    <name evidence="1" type="ORF">GCM10007100_05790</name>
</gene>
<dbReference type="Gene3D" id="3.40.1350.10">
    <property type="match status" value="1"/>
</dbReference>
<evidence type="ECO:0000313" key="1">
    <source>
        <dbReference type="EMBL" id="GHC43486.1"/>
    </source>
</evidence>
<dbReference type="Proteomes" id="UP000644507">
    <property type="component" value="Unassembled WGS sequence"/>
</dbReference>
<proteinExistence type="predicted"/>
<dbReference type="EMBL" id="BMXI01000002">
    <property type="protein sequence ID" value="GHC43486.1"/>
    <property type="molecule type" value="Genomic_DNA"/>
</dbReference>
<dbReference type="RefSeq" id="WP_189567189.1">
    <property type="nucleotide sequence ID" value="NZ_BMXI01000002.1"/>
</dbReference>
<sequence>MPIYKLSKTALSPLPQATFSKLGILERENLQQVIKEQIQAVSPDTLIIAEEFSEWEDSRRRIDLLGIDKTGNLVVIELKRTTDGGHMDLQAVRYAAMVSALTFDRVVEIFQDYLDKNQKEGDAEKTLLQHLDWSDETDGEIGQQTRIVLVSADFNQEITTTVLWLNEQGLDISCVRMQAYRNEAEVLVDIQQIIPLPEAADYMVRIREKKLEKKIGGGSSRERFKYEVTHREKTFSNLVKRRAILKVVSCILEEGSSPDELQDLMSRPRFYTVPGEFSNEKDFLRAASEASQQPDGKTFDARRWFTKPEDLIFHNGVTYAFSDQWGTNTEDTMRQLIAKFGKGEISFRRI</sequence>
<reference evidence="1" key="2">
    <citation type="submission" date="2020-09" db="EMBL/GenBank/DDBJ databases">
        <authorList>
            <person name="Sun Q."/>
            <person name="Kim S."/>
        </authorList>
    </citation>
    <scope>NUCLEOTIDE SEQUENCE</scope>
    <source>
        <strain evidence="1">KCTC 12988</strain>
    </source>
</reference>
<dbReference type="AlphaFoldDB" id="A0A918WED3"/>
<protein>
    <recommendedName>
        <fullName evidence="3">DUF91 domain-containing protein</fullName>
    </recommendedName>
</protein>